<protein>
    <submittedName>
        <fullName evidence="3">Uncharacterized protein</fullName>
    </submittedName>
</protein>
<keyword evidence="2" id="KW-0812">Transmembrane</keyword>
<reference evidence="3 4" key="1">
    <citation type="submission" date="2022-03" db="EMBL/GenBank/DDBJ databases">
        <title>Streptomyces yunnanensis P86,complete genome.</title>
        <authorList>
            <person name="Chen S."/>
            <person name="Zhang Q."/>
        </authorList>
    </citation>
    <scope>NUCLEOTIDE SEQUENCE [LARGE SCALE GENOMIC DNA]</scope>
    <source>
        <strain evidence="3 4">P86</strain>
    </source>
</reference>
<keyword evidence="2" id="KW-1133">Transmembrane helix</keyword>
<dbReference type="RefSeq" id="WP_275308757.1">
    <property type="nucleotide sequence ID" value="NZ_CP095749.1"/>
</dbReference>
<evidence type="ECO:0000313" key="4">
    <source>
        <dbReference type="Proteomes" id="UP001218629"/>
    </source>
</evidence>
<evidence type="ECO:0000256" key="2">
    <source>
        <dbReference type="SAM" id="Phobius"/>
    </source>
</evidence>
<evidence type="ECO:0000313" key="3">
    <source>
        <dbReference type="EMBL" id="WEB41994.1"/>
    </source>
</evidence>
<accession>A0ABY8AAH2</accession>
<organism evidence="3 4">
    <name type="scientific">Streptomyces yunnanensis</name>
    <dbReference type="NCBI Taxonomy" id="156453"/>
    <lineage>
        <taxon>Bacteria</taxon>
        <taxon>Bacillati</taxon>
        <taxon>Actinomycetota</taxon>
        <taxon>Actinomycetes</taxon>
        <taxon>Kitasatosporales</taxon>
        <taxon>Streptomycetaceae</taxon>
        <taxon>Streptomyces</taxon>
    </lineage>
</organism>
<evidence type="ECO:0000256" key="1">
    <source>
        <dbReference type="SAM" id="MobiDB-lite"/>
    </source>
</evidence>
<sequence length="287" mass="29362">MSFGQGGPFDGPGGSTPDWSALADESAARTRRKRWLMIGGGAVAVLAVAGIVATAVINSGGPSDDSPSAHPTASGQTAVPDDKPSFPDVSVPPPPNPQDYISDPKKDTAPLTPATLFPQKSMVVGEHSYPQTGTASTTDCTAGAQGPLVSSLGHNGCKQLLRATYSSGGVAVTIGVAVFDSPAKAAAVMNENKPNLMPLSGSGVPADFCQGSKCRMTTNATGRYAYFTIAGYTNGKDVTGNETQALQIGRDGGAYAFTQIAQRGKDQAAKAAEQQLKEARRKAGKTS</sequence>
<feature type="compositionally biased region" description="Polar residues" evidence="1">
    <location>
        <begin position="65"/>
        <end position="77"/>
    </location>
</feature>
<feature type="transmembrane region" description="Helical" evidence="2">
    <location>
        <begin position="35"/>
        <end position="57"/>
    </location>
</feature>
<proteinExistence type="predicted"/>
<keyword evidence="2" id="KW-0472">Membrane</keyword>
<feature type="region of interest" description="Disordered" evidence="1">
    <location>
        <begin position="1"/>
        <end position="25"/>
    </location>
</feature>
<feature type="compositionally biased region" description="Gly residues" evidence="1">
    <location>
        <begin position="1"/>
        <end position="14"/>
    </location>
</feature>
<feature type="region of interest" description="Disordered" evidence="1">
    <location>
        <begin position="268"/>
        <end position="287"/>
    </location>
</feature>
<keyword evidence="4" id="KW-1185">Reference proteome</keyword>
<dbReference type="Proteomes" id="UP001218629">
    <property type="component" value="Chromosome"/>
</dbReference>
<gene>
    <name evidence="3" type="ORF">MOV08_23845</name>
</gene>
<dbReference type="EMBL" id="CP095749">
    <property type="protein sequence ID" value="WEB41994.1"/>
    <property type="molecule type" value="Genomic_DNA"/>
</dbReference>
<feature type="region of interest" description="Disordered" evidence="1">
    <location>
        <begin position="61"/>
        <end position="117"/>
    </location>
</feature>
<name>A0ABY8AAH2_9ACTN</name>